<evidence type="ECO:0000256" key="4">
    <source>
        <dbReference type="ARBA" id="ARBA00023163"/>
    </source>
</evidence>
<comment type="caution">
    <text evidence="8">The sequence shown here is derived from an EMBL/GenBank/DDBJ whole genome shotgun (WGS) entry which is preliminary data.</text>
</comment>
<keyword evidence="3" id="KW-0238">DNA-binding</keyword>
<feature type="domain" description="BZIP" evidence="7">
    <location>
        <begin position="24"/>
        <end position="87"/>
    </location>
</feature>
<accession>A0AAN7KRE2</accession>
<gene>
    <name evidence="8" type="ORF">SAY87_003537</name>
</gene>
<evidence type="ECO:0000256" key="2">
    <source>
        <dbReference type="ARBA" id="ARBA00023015"/>
    </source>
</evidence>
<dbReference type="EMBL" id="JAXIOK010000006">
    <property type="protein sequence ID" value="KAK4768396.1"/>
    <property type="molecule type" value="Genomic_DNA"/>
</dbReference>
<proteinExistence type="predicted"/>
<organism evidence="8 9">
    <name type="scientific">Trapa incisa</name>
    <dbReference type="NCBI Taxonomy" id="236973"/>
    <lineage>
        <taxon>Eukaryota</taxon>
        <taxon>Viridiplantae</taxon>
        <taxon>Streptophyta</taxon>
        <taxon>Embryophyta</taxon>
        <taxon>Tracheophyta</taxon>
        <taxon>Spermatophyta</taxon>
        <taxon>Magnoliopsida</taxon>
        <taxon>eudicotyledons</taxon>
        <taxon>Gunneridae</taxon>
        <taxon>Pentapetalae</taxon>
        <taxon>rosids</taxon>
        <taxon>malvids</taxon>
        <taxon>Myrtales</taxon>
        <taxon>Lythraceae</taxon>
        <taxon>Trapa</taxon>
    </lineage>
</organism>
<dbReference type="PANTHER" id="PTHR45764">
    <property type="entry name" value="BZIP TRANSCRIPTION FACTOR 44"/>
    <property type="match status" value="1"/>
</dbReference>
<comment type="subcellular location">
    <subcellularLocation>
        <location evidence="1">Nucleus</location>
    </subcellularLocation>
</comment>
<dbReference type="GO" id="GO:0000976">
    <property type="term" value="F:transcription cis-regulatory region binding"/>
    <property type="evidence" value="ECO:0007669"/>
    <property type="project" value="TreeGrafter"/>
</dbReference>
<dbReference type="Gene3D" id="1.20.5.170">
    <property type="match status" value="1"/>
</dbReference>
<name>A0AAN7KRE2_9MYRT</name>
<dbReference type="AlphaFoldDB" id="A0AAN7KRE2"/>
<dbReference type="SUPFAM" id="SSF57959">
    <property type="entry name" value="Leucine zipper domain"/>
    <property type="match status" value="1"/>
</dbReference>
<dbReference type="Proteomes" id="UP001345219">
    <property type="component" value="Chromosome 3"/>
</dbReference>
<dbReference type="InterPro" id="IPR045314">
    <property type="entry name" value="bZIP_plant_GBF1"/>
</dbReference>
<reference evidence="8 9" key="1">
    <citation type="journal article" date="2023" name="Hortic Res">
        <title>Pangenome of water caltrop reveals structural variations and asymmetric subgenome divergence after allopolyploidization.</title>
        <authorList>
            <person name="Zhang X."/>
            <person name="Chen Y."/>
            <person name="Wang L."/>
            <person name="Yuan Y."/>
            <person name="Fang M."/>
            <person name="Shi L."/>
            <person name="Lu R."/>
            <person name="Comes H.P."/>
            <person name="Ma Y."/>
            <person name="Chen Y."/>
            <person name="Huang G."/>
            <person name="Zhou Y."/>
            <person name="Zheng Z."/>
            <person name="Qiu Y."/>
        </authorList>
    </citation>
    <scope>NUCLEOTIDE SEQUENCE [LARGE SCALE GENOMIC DNA]</scope>
    <source>
        <tissue evidence="8">Roots</tissue>
    </source>
</reference>
<evidence type="ECO:0000256" key="6">
    <source>
        <dbReference type="SAM" id="MobiDB-lite"/>
    </source>
</evidence>
<feature type="region of interest" description="Disordered" evidence="6">
    <location>
        <begin position="1"/>
        <end position="44"/>
    </location>
</feature>
<dbReference type="SMART" id="SM00338">
    <property type="entry name" value="BRLZ"/>
    <property type="match status" value="1"/>
</dbReference>
<sequence>MASPQRPASSGSGSDMGPGNVGIDERKRKRMESNRLSAQRSRMKKQKLMEDLIGQVTELQKANVGLVENINSTMQHYVEMESRNNVLKAQMMELTDRLRSLNSFLQMAEEVSDIALNIQEIPQSPMEHPWQVPFPIQPILANVDAFQC</sequence>
<dbReference type="FunFam" id="1.20.5.170:FF:000020">
    <property type="entry name" value="BZIP transcription factor"/>
    <property type="match status" value="1"/>
</dbReference>
<keyword evidence="4" id="KW-0804">Transcription</keyword>
<dbReference type="InterPro" id="IPR046347">
    <property type="entry name" value="bZIP_sf"/>
</dbReference>
<dbReference type="GO" id="GO:0045893">
    <property type="term" value="P:positive regulation of DNA-templated transcription"/>
    <property type="evidence" value="ECO:0007669"/>
    <property type="project" value="TreeGrafter"/>
</dbReference>
<keyword evidence="9" id="KW-1185">Reference proteome</keyword>
<dbReference type="Pfam" id="PF00170">
    <property type="entry name" value="bZIP_1"/>
    <property type="match status" value="1"/>
</dbReference>
<dbReference type="GO" id="GO:0005634">
    <property type="term" value="C:nucleus"/>
    <property type="evidence" value="ECO:0007669"/>
    <property type="project" value="UniProtKB-SubCell"/>
</dbReference>
<dbReference type="CDD" id="cd14702">
    <property type="entry name" value="bZIP_plant_GBF1"/>
    <property type="match status" value="1"/>
</dbReference>
<evidence type="ECO:0000256" key="1">
    <source>
        <dbReference type="ARBA" id="ARBA00004123"/>
    </source>
</evidence>
<protein>
    <recommendedName>
        <fullName evidence="7">BZIP domain-containing protein</fullName>
    </recommendedName>
</protein>
<dbReference type="PANTHER" id="PTHR45764:SF34">
    <property type="entry name" value="BZIP TRANSCRIPTION FACTOR 53"/>
    <property type="match status" value="1"/>
</dbReference>
<dbReference type="PROSITE" id="PS00036">
    <property type="entry name" value="BZIP_BASIC"/>
    <property type="match status" value="1"/>
</dbReference>
<keyword evidence="2" id="KW-0805">Transcription regulation</keyword>
<evidence type="ECO:0000313" key="9">
    <source>
        <dbReference type="Proteomes" id="UP001345219"/>
    </source>
</evidence>
<dbReference type="PROSITE" id="PS50217">
    <property type="entry name" value="BZIP"/>
    <property type="match status" value="1"/>
</dbReference>
<evidence type="ECO:0000256" key="3">
    <source>
        <dbReference type="ARBA" id="ARBA00023125"/>
    </source>
</evidence>
<dbReference type="GO" id="GO:0003700">
    <property type="term" value="F:DNA-binding transcription factor activity"/>
    <property type="evidence" value="ECO:0007669"/>
    <property type="project" value="InterPro"/>
</dbReference>
<evidence type="ECO:0000313" key="8">
    <source>
        <dbReference type="EMBL" id="KAK4768396.1"/>
    </source>
</evidence>
<keyword evidence="5" id="KW-0539">Nucleus</keyword>
<evidence type="ECO:0000256" key="5">
    <source>
        <dbReference type="ARBA" id="ARBA00023242"/>
    </source>
</evidence>
<dbReference type="GO" id="GO:0046982">
    <property type="term" value="F:protein heterodimerization activity"/>
    <property type="evidence" value="ECO:0007669"/>
    <property type="project" value="UniProtKB-ARBA"/>
</dbReference>
<feature type="compositionally biased region" description="Polar residues" evidence="6">
    <location>
        <begin position="1"/>
        <end position="13"/>
    </location>
</feature>
<evidence type="ECO:0000259" key="7">
    <source>
        <dbReference type="PROSITE" id="PS50217"/>
    </source>
</evidence>
<dbReference type="InterPro" id="IPR004827">
    <property type="entry name" value="bZIP"/>
</dbReference>